<evidence type="ECO:0000256" key="2">
    <source>
        <dbReference type="ARBA" id="ARBA00040939"/>
    </source>
</evidence>
<keyword evidence="5" id="KW-1185">Reference proteome</keyword>
<dbReference type="PANTHER" id="PTHR33505">
    <property type="entry name" value="ZGC:162634"/>
    <property type="match status" value="1"/>
</dbReference>
<name>A0AAW1S9R7_9CHLO</name>
<dbReference type="AlphaFoldDB" id="A0AAW1S9R7"/>
<feature type="compositionally biased region" description="Low complexity" evidence="3">
    <location>
        <begin position="86"/>
        <end position="106"/>
    </location>
</feature>
<comment type="caution">
    <text evidence="4">The sequence shown here is derived from an EMBL/GenBank/DDBJ whole genome shotgun (WGS) entry which is preliminary data.</text>
</comment>
<evidence type="ECO:0000313" key="4">
    <source>
        <dbReference type="EMBL" id="KAK9842526.1"/>
    </source>
</evidence>
<reference evidence="4 5" key="1">
    <citation type="journal article" date="2024" name="Nat. Commun.">
        <title>Phylogenomics reveals the evolutionary origins of lichenization in chlorophyte algae.</title>
        <authorList>
            <person name="Puginier C."/>
            <person name="Libourel C."/>
            <person name="Otte J."/>
            <person name="Skaloud P."/>
            <person name="Haon M."/>
            <person name="Grisel S."/>
            <person name="Petersen M."/>
            <person name="Berrin J.G."/>
            <person name="Delaux P.M."/>
            <person name="Dal Grande F."/>
            <person name="Keller J."/>
        </authorList>
    </citation>
    <scope>NUCLEOTIDE SEQUENCE [LARGE SCALE GENOMIC DNA]</scope>
    <source>
        <strain evidence="4 5">SAG 245.80</strain>
    </source>
</reference>
<dbReference type="Proteomes" id="UP001445335">
    <property type="component" value="Unassembled WGS sequence"/>
</dbReference>
<accession>A0AAW1S9R7</accession>
<evidence type="ECO:0000313" key="5">
    <source>
        <dbReference type="Proteomes" id="UP001445335"/>
    </source>
</evidence>
<protein>
    <recommendedName>
        <fullName evidence="2">Protein preY, mitochondrial</fullName>
    </recommendedName>
</protein>
<feature type="region of interest" description="Disordered" evidence="3">
    <location>
        <begin position="86"/>
        <end position="124"/>
    </location>
</feature>
<organism evidence="4 5">
    <name type="scientific">Elliptochloris bilobata</name>
    <dbReference type="NCBI Taxonomy" id="381761"/>
    <lineage>
        <taxon>Eukaryota</taxon>
        <taxon>Viridiplantae</taxon>
        <taxon>Chlorophyta</taxon>
        <taxon>core chlorophytes</taxon>
        <taxon>Trebouxiophyceae</taxon>
        <taxon>Trebouxiophyceae incertae sedis</taxon>
        <taxon>Elliptochloris clade</taxon>
        <taxon>Elliptochloris</taxon>
    </lineage>
</organism>
<sequence>MRALGVMLFRRWPCQLQAMRCSVAPGGEQAAFDASVLEFLVCPMSKQPLRYDAAASELVCETLAVAYPVRNGLPFLRPGDSRVLKAEAAPSPGGASASAAPGTSPAREFLEETKTDAVAWEPSG</sequence>
<dbReference type="InterPro" id="IPR005651">
    <property type="entry name" value="Trm112-like"/>
</dbReference>
<dbReference type="SUPFAM" id="SSF158997">
    <property type="entry name" value="Trm112p-like"/>
    <property type="match status" value="1"/>
</dbReference>
<gene>
    <name evidence="4" type="ORF">WJX81_004386</name>
</gene>
<dbReference type="Pfam" id="PF03966">
    <property type="entry name" value="Trm112p"/>
    <property type="match status" value="1"/>
</dbReference>
<dbReference type="Gene3D" id="2.20.25.10">
    <property type="match status" value="1"/>
</dbReference>
<evidence type="ECO:0000256" key="3">
    <source>
        <dbReference type="SAM" id="MobiDB-lite"/>
    </source>
</evidence>
<proteinExistence type="inferred from homology"/>
<dbReference type="PANTHER" id="PTHR33505:SF4">
    <property type="entry name" value="PROTEIN PREY, MITOCHONDRIAL"/>
    <property type="match status" value="1"/>
</dbReference>
<comment type="similarity">
    <text evidence="1">Belongs to the PREY family.</text>
</comment>
<dbReference type="EMBL" id="JALJOU010000007">
    <property type="protein sequence ID" value="KAK9842526.1"/>
    <property type="molecule type" value="Genomic_DNA"/>
</dbReference>
<evidence type="ECO:0000256" key="1">
    <source>
        <dbReference type="ARBA" id="ARBA00038479"/>
    </source>
</evidence>